<evidence type="ECO:0000256" key="1">
    <source>
        <dbReference type="SAM" id="MobiDB-lite"/>
    </source>
</evidence>
<dbReference type="Gene3D" id="3.20.20.70">
    <property type="entry name" value="Aldolase class I"/>
    <property type="match status" value="1"/>
</dbReference>
<dbReference type="SUPFAM" id="SSF51445">
    <property type="entry name" value="(Trans)glycosidases"/>
    <property type="match status" value="1"/>
</dbReference>
<dbReference type="EMBL" id="CP095043">
    <property type="protein sequence ID" value="UOQ60103.1"/>
    <property type="molecule type" value="Genomic_DNA"/>
</dbReference>
<dbReference type="InterPro" id="IPR017853">
    <property type="entry name" value="GH"/>
</dbReference>
<dbReference type="InterPro" id="IPR004352">
    <property type="entry name" value="GH114_TIM-barrel"/>
</dbReference>
<feature type="domain" description="Glycoside-hydrolase family GH114 TIM-barrel" evidence="2">
    <location>
        <begin position="85"/>
        <end position="302"/>
    </location>
</feature>
<sequence>MTPAHRSRAAQSRAERPAAALARVVAVATTGALLALGLAACAADRPATAPPESASVTAAESEPPAPTTAPASIGVALPPAGAAPDYQLGGAYPPAEGVGIVARDRRDPPADGIYSICYVNGFQTQPGELADWPETALLQRGGASVVDPEWPDEILLDTSTPEQRSEILDRVTPWITGCAADGYHAVEFDNLDSYTRSHGALTLEDNLALAAAFVEVAHGAGLAVGQKNAAEDTTALREQAGFDFAVTEECAAFRECGTYAAAYGPHVIDIEYTEDSDRTFAELCAQADAPASMVHRDRDLTRPGDPSHVFELCGAR</sequence>
<accession>A0ABY4FUZ4</accession>
<gene>
    <name evidence="3" type="ORF">MUN76_13830</name>
</gene>
<proteinExistence type="predicted"/>
<evidence type="ECO:0000313" key="3">
    <source>
        <dbReference type="EMBL" id="UOQ60103.1"/>
    </source>
</evidence>
<dbReference type="PANTHER" id="PTHR35273">
    <property type="entry name" value="ALPHA-1,4 POLYGALACTOSAMINIDASE, PUTATIVE (AFU_ORTHOLOGUE AFUA_3G07890)-RELATED"/>
    <property type="match status" value="1"/>
</dbReference>
<reference evidence="3 4" key="1">
    <citation type="submission" date="2022-04" db="EMBL/GenBank/DDBJ databases">
        <title>Leucobacter sp. isolated from rhizosphere of onion.</title>
        <authorList>
            <person name="Won M."/>
            <person name="Lee C.-M."/>
            <person name="Woen H.-Y."/>
            <person name="Kwon S.-W."/>
        </authorList>
    </citation>
    <scope>NUCLEOTIDE SEQUENCE [LARGE SCALE GENOMIC DNA]</scope>
    <source>
        <strain evidence="3 4">H25R-14</strain>
    </source>
</reference>
<dbReference type="Proteomes" id="UP000831775">
    <property type="component" value="Chromosome"/>
</dbReference>
<name>A0ABY4FUZ4_9MICO</name>
<evidence type="ECO:0000313" key="4">
    <source>
        <dbReference type="Proteomes" id="UP000831775"/>
    </source>
</evidence>
<dbReference type="RefSeq" id="WP_244685458.1">
    <property type="nucleotide sequence ID" value="NZ_CP095043.1"/>
</dbReference>
<dbReference type="Pfam" id="PF03537">
    <property type="entry name" value="Glyco_hydro_114"/>
    <property type="match status" value="1"/>
</dbReference>
<organism evidence="3 4">
    <name type="scientific">Leucobacter rhizosphaerae</name>
    <dbReference type="NCBI Taxonomy" id="2932245"/>
    <lineage>
        <taxon>Bacteria</taxon>
        <taxon>Bacillati</taxon>
        <taxon>Actinomycetota</taxon>
        <taxon>Actinomycetes</taxon>
        <taxon>Micrococcales</taxon>
        <taxon>Microbacteriaceae</taxon>
        <taxon>Leucobacter</taxon>
    </lineage>
</organism>
<keyword evidence="4" id="KW-1185">Reference proteome</keyword>
<evidence type="ECO:0000259" key="2">
    <source>
        <dbReference type="Pfam" id="PF03537"/>
    </source>
</evidence>
<dbReference type="InterPro" id="IPR013785">
    <property type="entry name" value="Aldolase_TIM"/>
</dbReference>
<feature type="region of interest" description="Disordered" evidence="1">
    <location>
        <begin position="46"/>
        <end position="73"/>
    </location>
</feature>
<dbReference type="PANTHER" id="PTHR35273:SF2">
    <property type="entry name" value="ALPHA-GALACTOSIDASE"/>
    <property type="match status" value="1"/>
</dbReference>
<protein>
    <submittedName>
        <fullName evidence="3">Endo alpha-1,4 polygalactosaminidase</fullName>
    </submittedName>
</protein>
<feature type="compositionally biased region" description="Low complexity" evidence="1">
    <location>
        <begin position="46"/>
        <end position="72"/>
    </location>
</feature>